<protein>
    <submittedName>
        <fullName evidence="3">Uncharacterized protein</fullName>
    </submittedName>
</protein>
<dbReference type="EMBL" id="JAATIQ010000006">
    <property type="protein sequence ID" value="KAF4402905.1"/>
    <property type="molecule type" value="Genomic_DNA"/>
</dbReference>
<comment type="similarity">
    <text evidence="1">Belongs to the ARG7 family.</text>
</comment>
<dbReference type="GO" id="GO:0009733">
    <property type="term" value="P:response to auxin"/>
    <property type="evidence" value="ECO:0007669"/>
    <property type="project" value="InterPro"/>
</dbReference>
<feature type="region of interest" description="Disordered" evidence="2">
    <location>
        <begin position="40"/>
        <end position="63"/>
    </location>
</feature>
<evidence type="ECO:0000256" key="2">
    <source>
        <dbReference type="SAM" id="MobiDB-lite"/>
    </source>
</evidence>
<accession>A0A7J6I6V7</accession>
<proteinExistence type="inferred from homology"/>
<organism evidence="3 4">
    <name type="scientific">Cannabis sativa</name>
    <name type="common">Hemp</name>
    <name type="synonym">Marijuana</name>
    <dbReference type="NCBI Taxonomy" id="3483"/>
    <lineage>
        <taxon>Eukaryota</taxon>
        <taxon>Viridiplantae</taxon>
        <taxon>Streptophyta</taxon>
        <taxon>Embryophyta</taxon>
        <taxon>Tracheophyta</taxon>
        <taxon>Spermatophyta</taxon>
        <taxon>Magnoliopsida</taxon>
        <taxon>eudicotyledons</taxon>
        <taxon>Gunneridae</taxon>
        <taxon>Pentapetalae</taxon>
        <taxon>rosids</taxon>
        <taxon>fabids</taxon>
        <taxon>Rosales</taxon>
        <taxon>Cannabaceae</taxon>
        <taxon>Cannabis</taxon>
    </lineage>
</organism>
<name>A0A7J6I6V7_CANSA</name>
<dbReference type="InterPro" id="IPR003676">
    <property type="entry name" value="SAUR_fam"/>
</dbReference>
<evidence type="ECO:0000313" key="3">
    <source>
        <dbReference type="EMBL" id="KAF4402905.1"/>
    </source>
</evidence>
<gene>
    <name evidence="3" type="ORF">G4B88_010357</name>
</gene>
<evidence type="ECO:0000256" key="1">
    <source>
        <dbReference type="ARBA" id="ARBA00006974"/>
    </source>
</evidence>
<dbReference type="Proteomes" id="UP000583929">
    <property type="component" value="Unassembled WGS sequence"/>
</dbReference>
<comment type="caution">
    <text evidence="3">The sequence shown here is derived from an EMBL/GenBank/DDBJ whole genome shotgun (WGS) entry which is preliminary data.</text>
</comment>
<keyword evidence="4" id="KW-1185">Reference proteome</keyword>
<reference evidence="3 4" key="1">
    <citation type="journal article" date="2020" name="bioRxiv">
        <title>Sequence and annotation of 42 cannabis genomes reveals extensive copy number variation in cannabinoid synthesis and pathogen resistance genes.</title>
        <authorList>
            <person name="Mckernan K.J."/>
            <person name="Helbert Y."/>
            <person name="Kane L.T."/>
            <person name="Ebling H."/>
            <person name="Zhang L."/>
            <person name="Liu B."/>
            <person name="Eaton Z."/>
            <person name="Mclaughlin S."/>
            <person name="Kingan S."/>
            <person name="Baybayan P."/>
            <person name="Concepcion G."/>
            <person name="Jordan M."/>
            <person name="Riva A."/>
            <person name="Barbazuk W."/>
            <person name="Harkins T."/>
        </authorList>
    </citation>
    <scope>NUCLEOTIDE SEQUENCE [LARGE SCALE GENOMIC DNA]</scope>
    <source>
        <strain evidence="4">cv. Jamaican Lion 4</strain>
        <tissue evidence="3">Leaf</tissue>
    </source>
</reference>
<sequence length="63" mass="6910">MLLEKAYEEFGFQQRNGLVVPCSVSSFREVVNAVQCSNDQAADQPSKISHTPTLPSQAQQLAD</sequence>
<evidence type="ECO:0000313" key="4">
    <source>
        <dbReference type="Proteomes" id="UP000583929"/>
    </source>
</evidence>
<dbReference type="Pfam" id="PF02519">
    <property type="entry name" value="Auxin_inducible"/>
    <property type="match status" value="1"/>
</dbReference>
<dbReference type="AlphaFoldDB" id="A0A7J6I6V7"/>